<reference evidence="1 2" key="1">
    <citation type="submission" date="2018-02" db="EMBL/GenBank/DDBJ databases">
        <title>Complete genome of Nitrosopumilus ureaphilus PS0.</title>
        <authorList>
            <person name="Qin W."/>
            <person name="Zheng Y."/>
            <person name="Stahl D.A."/>
        </authorList>
    </citation>
    <scope>NUCLEOTIDE SEQUENCE [LARGE SCALE GENOMIC DNA]</scope>
    <source>
        <strain evidence="1 2">PS0</strain>
    </source>
</reference>
<dbReference type="KEGG" id="nue:C5F50_05985"/>
<gene>
    <name evidence="1" type="ORF">C5F50_05985</name>
</gene>
<dbReference type="EMBL" id="CP026995">
    <property type="protein sequence ID" value="QLH06675.1"/>
    <property type="molecule type" value="Genomic_DNA"/>
</dbReference>
<proteinExistence type="predicted"/>
<dbReference type="Proteomes" id="UP000509478">
    <property type="component" value="Chromosome"/>
</dbReference>
<protein>
    <submittedName>
        <fullName evidence="1">Uncharacterized protein</fullName>
    </submittedName>
</protein>
<dbReference type="OrthoDB" id="10393at2157"/>
<dbReference type="AlphaFoldDB" id="A0A7D5M558"/>
<keyword evidence="2" id="KW-1185">Reference proteome</keyword>
<organism evidence="1 2">
    <name type="scientific">Nitrosopumilus ureiphilus</name>
    <dbReference type="NCBI Taxonomy" id="1470067"/>
    <lineage>
        <taxon>Archaea</taxon>
        <taxon>Nitrososphaerota</taxon>
        <taxon>Nitrososphaeria</taxon>
        <taxon>Nitrosopumilales</taxon>
        <taxon>Nitrosopumilaceae</taxon>
        <taxon>Nitrosopumilus</taxon>
    </lineage>
</organism>
<dbReference type="RefSeq" id="WP_179372775.1">
    <property type="nucleotide sequence ID" value="NZ_CP026995.1"/>
</dbReference>
<name>A0A7D5M558_9ARCH</name>
<accession>A0A7D5M558</accession>
<dbReference type="GeneID" id="56067618"/>
<sequence>MKYFVIFLILIGFLTSTVFGEPLDFTVAEVYWKQASFPSHDGTKATIIVTDPDMNRHPNVIDYVWIAIHSDTDHSGFRMTLFETDFDSGIFEGDVVFVEKPPSGTGFLHTVEGDTITAEYVDTLFPVNHTPTRNAIITENGIEMFSTAIVGGSSPPMERAPVSNFMVLDTEKIPIDDNLISVDQQIRLVSDLENQMDRIQPFAYLVQIQNSQNQVESLSWLTGNLTSFQKINPEVTWIPFKEGKYTATVFVWESVNNPTALSPPVNINLFVK</sequence>
<evidence type="ECO:0000313" key="2">
    <source>
        <dbReference type="Proteomes" id="UP000509478"/>
    </source>
</evidence>
<evidence type="ECO:0000313" key="1">
    <source>
        <dbReference type="EMBL" id="QLH06675.1"/>
    </source>
</evidence>